<keyword evidence="4" id="KW-1185">Reference proteome</keyword>
<gene>
    <name evidence="3" type="ORF">MettiDRAFT_2579</name>
</gene>
<accession>W9E0F1</accession>
<sequence length="176" mass="18854">MKKILVMLFIAIIAMAGTASAYQAVLYDAAGNNVAANPVLLKPGESIVLSYYASSIIPAEYNQFFEYTIEEVSVRAGSPATADASDVTIEFNTAYNPDGFIPGGASYMDEGVITVSLDEDAPEGARYYIEVGAGGETVEFQTASRTIETIPEFPTIALPVAAIIGLAFFMQRRKEE</sequence>
<feature type="domain" description="PEF-CTERM protein sorting" evidence="2">
    <location>
        <begin position="150"/>
        <end position="174"/>
    </location>
</feature>
<evidence type="ECO:0000313" key="4">
    <source>
        <dbReference type="Proteomes" id="UP000019483"/>
    </source>
</evidence>
<evidence type="ECO:0000256" key="1">
    <source>
        <dbReference type="SAM" id="Phobius"/>
    </source>
</evidence>
<feature type="transmembrane region" description="Helical" evidence="1">
    <location>
        <begin position="153"/>
        <end position="170"/>
    </location>
</feature>
<organism evidence="3 4">
    <name type="scientific">Methanolobus tindarius DSM 2278</name>
    <dbReference type="NCBI Taxonomy" id="1090322"/>
    <lineage>
        <taxon>Archaea</taxon>
        <taxon>Methanobacteriati</taxon>
        <taxon>Methanobacteriota</taxon>
        <taxon>Stenosarchaea group</taxon>
        <taxon>Methanomicrobia</taxon>
        <taxon>Methanosarcinales</taxon>
        <taxon>Methanosarcinaceae</taxon>
        <taxon>Methanolobus</taxon>
    </lineage>
</organism>
<dbReference type="RefSeq" id="WP_023846220.1">
    <property type="nucleotide sequence ID" value="NZ_AZAJ01000001.1"/>
</dbReference>
<reference evidence="3 4" key="1">
    <citation type="submission" date="2013-08" db="EMBL/GenBank/DDBJ databases">
        <authorList>
            <consortium name="DOE Joint Genome Institute"/>
            <person name="Eisen J."/>
            <person name="Huntemann M."/>
            <person name="Han J."/>
            <person name="Chen A."/>
            <person name="Kyrpides N."/>
            <person name="Mavromatis K."/>
            <person name="Markowitz V."/>
            <person name="Palaniappan K."/>
            <person name="Ivanova N."/>
            <person name="Schaumberg A."/>
            <person name="Pati A."/>
            <person name="Liolios K."/>
            <person name="Nordberg H.P."/>
            <person name="Cantor M.N."/>
            <person name="Hua S.X."/>
            <person name="Woyke T."/>
        </authorList>
    </citation>
    <scope>NUCLEOTIDE SEQUENCE [LARGE SCALE GENOMIC DNA]</scope>
    <source>
        <strain evidence="3 4">DSM 2278</strain>
    </source>
</reference>
<dbReference type="AlphaFoldDB" id="W9E0F1"/>
<dbReference type="NCBIfam" id="TIGR03024">
    <property type="entry name" value="arch_PEF_CTERM"/>
    <property type="match status" value="1"/>
</dbReference>
<dbReference type="GeneID" id="96961822"/>
<dbReference type="EMBL" id="AZAJ01000001">
    <property type="protein sequence ID" value="ETA69086.1"/>
    <property type="molecule type" value="Genomic_DNA"/>
</dbReference>
<comment type="caution">
    <text evidence="3">The sequence shown here is derived from an EMBL/GenBank/DDBJ whole genome shotgun (WGS) entry which is preliminary data.</text>
</comment>
<dbReference type="STRING" id="1090322.MettiDRAFT_2579"/>
<dbReference type="Pfam" id="PF26596">
    <property type="entry name" value="PEF-CTERM_ARCH"/>
    <property type="match status" value="1"/>
</dbReference>
<dbReference type="Proteomes" id="UP000019483">
    <property type="component" value="Unassembled WGS sequence"/>
</dbReference>
<evidence type="ECO:0000313" key="3">
    <source>
        <dbReference type="EMBL" id="ETA69086.1"/>
    </source>
</evidence>
<protein>
    <recommendedName>
        <fullName evidence="2">PEF-CTERM protein sorting domain-containing protein</fullName>
    </recommendedName>
</protein>
<keyword evidence="1" id="KW-0812">Transmembrane</keyword>
<name>W9E0F1_METTI</name>
<keyword evidence="1" id="KW-0472">Membrane</keyword>
<evidence type="ECO:0000259" key="2">
    <source>
        <dbReference type="Pfam" id="PF26596"/>
    </source>
</evidence>
<dbReference type="InterPro" id="IPR017474">
    <property type="entry name" value="PEF_CTERM_C"/>
</dbReference>
<dbReference type="OrthoDB" id="142332at2157"/>
<keyword evidence="1" id="KW-1133">Transmembrane helix</keyword>
<proteinExistence type="predicted"/>